<evidence type="ECO:0000256" key="1">
    <source>
        <dbReference type="ARBA" id="ARBA00000098"/>
    </source>
</evidence>
<dbReference type="GO" id="GO:0042277">
    <property type="term" value="F:peptide binding"/>
    <property type="evidence" value="ECO:0007669"/>
    <property type="project" value="TreeGrafter"/>
</dbReference>
<evidence type="ECO:0000313" key="19">
    <source>
        <dbReference type="Proteomes" id="UP000562464"/>
    </source>
</evidence>
<dbReference type="Pfam" id="PF01433">
    <property type="entry name" value="Peptidase_M1"/>
    <property type="match status" value="1"/>
</dbReference>
<dbReference type="Proteomes" id="UP000562464">
    <property type="component" value="Unassembled WGS sequence"/>
</dbReference>
<keyword evidence="8 12" id="KW-0862">Zinc</keyword>
<keyword evidence="9 14" id="KW-0482">Metalloprotease</keyword>
<feature type="domain" description="ERAP1-like C-terminal" evidence="16">
    <location>
        <begin position="503"/>
        <end position="816"/>
    </location>
</feature>
<dbReference type="InterPro" id="IPR042097">
    <property type="entry name" value="Aminopeptidase_N-like_N_sf"/>
</dbReference>
<evidence type="ECO:0000256" key="11">
    <source>
        <dbReference type="PIRSR" id="PIRSR634016-1"/>
    </source>
</evidence>
<dbReference type="Gene3D" id="2.60.40.1730">
    <property type="entry name" value="tricorn interacting facor f3 domain"/>
    <property type="match status" value="1"/>
</dbReference>
<keyword evidence="19" id="KW-1185">Reference proteome</keyword>
<comment type="catalytic activity">
    <reaction evidence="1">
        <text>Release of an N-terminal amino acid, Xaa-|-Yaa- from a peptide, amide or arylamide. Xaa is preferably Ala, but may be most amino acids including Pro (slow action). When a terminal hydrophobic residue is followed by a prolyl residue, the two may be released as an intact Xaa-Pro dipeptide.</text>
        <dbReference type="EC" id="3.4.11.2"/>
    </reaction>
</comment>
<protein>
    <recommendedName>
        <fullName evidence="14">Aminopeptidase</fullName>
        <ecNumber evidence="14">3.4.11.-</ecNumber>
    </recommendedName>
</protein>
<feature type="binding site" evidence="12">
    <location>
        <position position="287"/>
    </location>
    <ligand>
        <name>Zn(2+)</name>
        <dbReference type="ChEBI" id="CHEBI:29105"/>
        <note>catalytic</note>
    </ligand>
</feature>
<dbReference type="EMBL" id="JACHHV010000014">
    <property type="protein sequence ID" value="MBB5888095.1"/>
    <property type="molecule type" value="Genomic_DNA"/>
</dbReference>
<dbReference type="Pfam" id="PF17900">
    <property type="entry name" value="Peptidase_M1_N"/>
    <property type="match status" value="1"/>
</dbReference>
<keyword evidence="7 14" id="KW-0378">Hydrolase</keyword>
<dbReference type="CDD" id="cd09601">
    <property type="entry name" value="M1_APN-Q_like"/>
    <property type="match status" value="1"/>
</dbReference>
<dbReference type="SUPFAM" id="SSF55486">
    <property type="entry name" value="Metalloproteases ('zincins'), catalytic domain"/>
    <property type="match status" value="1"/>
</dbReference>
<dbReference type="GO" id="GO:0005737">
    <property type="term" value="C:cytoplasm"/>
    <property type="evidence" value="ECO:0007669"/>
    <property type="project" value="TreeGrafter"/>
</dbReference>
<keyword evidence="5 14" id="KW-0645">Protease</keyword>
<evidence type="ECO:0000256" key="14">
    <source>
        <dbReference type="RuleBase" id="RU364040"/>
    </source>
</evidence>
<dbReference type="Gene3D" id="2.60.40.1910">
    <property type="match status" value="1"/>
</dbReference>
<feature type="domain" description="Aminopeptidase N-like N-terminal" evidence="17">
    <location>
        <begin position="12"/>
        <end position="180"/>
    </location>
</feature>
<evidence type="ECO:0000256" key="4">
    <source>
        <dbReference type="ARBA" id="ARBA00022438"/>
    </source>
</evidence>
<evidence type="ECO:0000259" key="16">
    <source>
        <dbReference type="Pfam" id="PF11838"/>
    </source>
</evidence>
<organism evidence="18 19">
    <name type="scientific">Lactovum miscens</name>
    <dbReference type="NCBI Taxonomy" id="190387"/>
    <lineage>
        <taxon>Bacteria</taxon>
        <taxon>Bacillati</taxon>
        <taxon>Bacillota</taxon>
        <taxon>Bacilli</taxon>
        <taxon>Lactobacillales</taxon>
        <taxon>Streptococcaceae</taxon>
        <taxon>Lactovum</taxon>
    </lineage>
</organism>
<evidence type="ECO:0000256" key="6">
    <source>
        <dbReference type="ARBA" id="ARBA00022723"/>
    </source>
</evidence>
<evidence type="ECO:0000313" key="18">
    <source>
        <dbReference type="EMBL" id="MBB5888095.1"/>
    </source>
</evidence>
<dbReference type="EC" id="3.4.11.-" evidence="14"/>
<accession>A0A841C6K2</accession>
<comment type="caution">
    <text evidence="18">The sequence shown here is derived from an EMBL/GenBank/DDBJ whole genome shotgun (WGS) entry which is preliminary data.</text>
</comment>
<dbReference type="GO" id="GO:0008270">
    <property type="term" value="F:zinc ion binding"/>
    <property type="evidence" value="ECO:0007669"/>
    <property type="project" value="UniProtKB-UniRule"/>
</dbReference>
<dbReference type="AlphaFoldDB" id="A0A841C6K2"/>
<dbReference type="PANTHER" id="PTHR11533">
    <property type="entry name" value="PROTEASE M1 ZINC METALLOPROTEASE"/>
    <property type="match status" value="1"/>
</dbReference>
<dbReference type="PRINTS" id="PR00756">
    <property type="entry name" value="ALADIPTASE"/>
</dbReference>
<dbReference type="Pfam" id="PF11838">
    <property type="entry name" value="ERAP1_C"/>
    <property type="match status" value="1"/>
</dbReference>
<dbReference type="InterPro" id="IPR014782">
    <property type="entry name" value="Peptidase_M1_dom"/>
</dbReference>
<dbReference type="GO" id="GO:0005615">
    <property type="term" value="C:extracellular space"/>
    <property type="evidence" value="ECO:0007669"/>
    <property type="project" value="TreeGrafter"/>
</dbReference>
<dbReference type="GO" id="GO:0016020">
    <property type="term" value="C:membrane"/>
    <property type="evidence" value="ECO:0007669"/>
    <property type="project" value="TreeGrafter"/>
</dbReference>
<dbReference type="GO" id="GO:0043171">
    <property type="term" value="P:peptide catabolic process"/>
    <property type="evidence" value="ECO:0007669"/>
    <property type="project" value="TreeGrafter"/>
</dbReference>
<sequence>MAVKHLIENFIPENYEVFLDIDRKAKTIKGKTVITGEAKNLPVAFHAKDLEINKITFLGTDTSFTLNSAAEEVLVNLTEKGIVSLSIEYEAKLTDNMMGIYPSYYEINGEKRQLVSTQFESHFARQAFPCIDEPEAKATFDLSIKFDEEANDIIVSNMPEIEQKDGIHFFKRTVKMSSYLLAFAFGDMQAVKGKTKTGVEVGIFSTKVHAPESLEFAKDIAIKAIEFYEDYFGVAYPLPHSWHIALPDFSAGAMENWGCITYREACLIAEPHATQSTKQYVATVVAHELAHQWFGDLVTMKWWDDLWLNESFANMMEYVAVDAIHPEWNLWSQFSAVEANLALNRDAIDGVQSVHVEVNEPEEINTLFDPAIVYAKGARLMVMLRFWLGDKNFSKGLNDYFDTHKYGNTQGKDLWAALSEASGRDVAVFMNSWLEQPGYPVLTVNYYDGKLVLSQEQFFTGEGEEKGRIWQIPLRSNYDALPEVMTAERLEIPNFKLEEGKPLLINQENTAHYIVNYDATLLDAILTNLDSQDDLTKFQLLQDLKLLTKAQRVEYSTLIEILGYYSGEKSYTVSNAVNQLLADLAIFIEEGAEADVAFKSLRNKLFVKEYARLGWTQIKGESADDEALRTLVLSNLIIGENKDAVEKAKKLYLEFESDTSKIPADVRPIVLINEIKVSDSVELADKFFADYKSSSESFYKRELGAALSNTKLDSVVETILDAQKDAEQIKPQDLFFWYNYLIKKDFTQKKVWNWLKANWDWVVKKLGGDMSFDHYITYSGNTFKTAEMLAEAKAFFEPRKGQLGLERGINMALTEISDRVELVESQKEAVTSSVVALEKKL</sequence>
<dbReference type="InterPro" id="IPR001930">
    <property type="entry name" value="Peptidase_M1"/>
</dbReference>
<evidence type="ECO:0000256" key="13">
    <source>
        <dbReference type="PIRSR" id="PIRSR634016-4"/>
    </source>
</evidence>
<feature type="binding site" evidence="12">
    <location>
        <position position="310"/>
    </location>
    <ligand>
        <name>Zn(2+)</name>
        <dbReference type="ChEBI" id="CHEBI:29105"/>
        <note>catalytic</note>
    </ligand>
</feature>
<dbReference type="InterPro" id="IPR024571">
    <property type="entry name" value="ERAP1-like_C_dom"/>
</dbReference>
<feature type="site" description="Transition state stabilizer" evidence="13">
    <location>
        <position position="374"/>
    </location>
</feature>
<comment type="cofactor">
    <cofactor evidence="12 14">
        <name>Zn(2+)</name>
        <dbReference type="ChEBI" id="CHEBI:29105"/>
    </cofactor>
    <text evidence="12 14">Binds 1 zinc ion per subunit.</text>
</comment>
<evidence type="ECO:0000256" key="5">
    <source>
        <dbReference type="ARBA" id="ARBA00022670"/>
    </source>
</evidence>
<evidence type="ECO:0000259" key="17">
    <source>
        <dbReference type="Pfam" id="PF17900"/>
    </source>
</evidence>
<dbReference type="Gene3D" id="1.25.50.20">
    <property type="match status" value="1"/>
</dbReference>
<comment type="similarity">
    <text evidence="2 14">Belongs to the peptidase M1 family.</text>
</comment>
<evidence type="ECO:0000256" key="9">
    <source>
        <dbReference type="ARBA" id="ARBA00023049"/>
    </source>
</evidence>
<dbReference type="SUPFAM" id="SSF63737">
    <property type="entry name" value="Leukotriene A4 hydrolase N-terminal domain"/>
    <property type="match status" value="1"/>
</dbReference>
<evidence type="ECO:0000256" key="2">
    <source>
        <dbReference type="ARBA" id="ARBA00010136"/>
    </source>
</evidence>
<keyword evidence="4 14" id="KW-0031">Aminopeptidase</keyword>
<name>A0A841C6K2_9LACT</name>
<comment type="subunit">
    <text evidence="3">Monomer.</text>
</comment>
<dbReference type="PANTHER" id="PTHR11533:SF174">
    <property type="entry name" value="PUROMYCIN-SENSITIVE AMINOPEPTIDASE-RELATED"/>
    <property type="match status" value="1"/>
</dbReference>
<proteinExistence type="inferred from homology"/>
<dbReference type="InterPro" id="IPR050344">
    <property type="entry name" value="Peptidase_M1_aminopeptidases"/>
</dbReference>
<keyword evidence="6 12" id="KW-0479">Metal-binding</keyword>
<dbReference type="InterPro" id="IPR027268">
    <property type="entry name" value="Peptidase_M4/M1_CTD_sf"/>
</dbReference>
<dbReference type="InterPro" id="IPR034016">
    <property type="entry name" value="M1_APN-typ"/>
</dbReference>
<reference evidence="18 19" key="1">
    <citation type="submission" date="2020-08" db="EMBL/GenBank/DDBJ databases">
        <title>Genomic Encyclopedia of Type Strains, Phase IV (KMG-IV): sequencing the most valuable type-strain genomes for metagenomic binning, comparative biology and taxonomic classification.</title>
        <authorList>
            <person name="Goeker M."/>
        </authorList>
    </citation>
    <scope>NUCLEOTIDE SEQUENCE [LARGE SCALE GENOMIC DNA]</scope>
    <source>
        <strain evidence="18 19">DSM 14925</strain>
    </source>
</reference>
<evidence type="ECO:0000259" key="15">
    <source>
        <dbReference type="Pfam" id="PF01433"/>
    </source>
</evidence>
<evidence type="ECO:0000256" key="12">
    <source>
        <dbReference type="PIRSR" id="PIRSR634016-3"/>
    </source>
</evidence>
<dbReference type="FunFam" id="1.10.390.10:FF:000013">
    <property type="entry name" value="Aminopeptidase N"/>
    <property type="match status" value="1"/>
</dbReference>
<dbReference type="RefSeq" id="WP_183539823.1">
    <property type="nucleotide sequence ID" value="NZ_DASWOY010000021.1"/>
</dbReference>
<evidence type="ECO:0000256" key="7">
    <source>
        <dbReference type="ARBA" id="ARBA00022801"/>
    </source>
</evidence>
<evidence type="ECO:0000256" key="8">
    <source>
        <dbReference type="ARBA" id="ARBA00022833"/>
    </source>
</evidence>
<comment type="function">
    <text evidence="10">Aminopeptidase with broad substrate specificity to several peptides. It has more affinity for oligopeptides than for dipeptides. It plays an essential role in the metabolism, it may be involved in nitrogen supply or protein turnover.</text>
</comment>
<dbReference type="InterPro" id="IPR045357">
    <property type="entry name" value="Aminopeptidase_N-like_N"/>
</dbReference>
<dbReference type="GO" id="GO:0070006">
    <property type="term" value="F:metalloaminopeptidase activity"/>
    <property type="evidence" value="ECO:0007669"/>
    <property type="project" value="TreeGrafter"/>
</dbReference>
<feature type="active site" description="Proton acceptor" evidence="11">
    <location>
        <position position="288"/>
    </location>
</feature>
<gene>
    <name evidence="18" type="ORF">HNQ37_000986</name>
</gene>
<dbReference type="Gene3D" id="1.10.390.10">
    <property type="entry name" value="Neutral Protease Domain 2"/>
    <property type="match status" value="1"/>
</dbReference>
<feature type="binding site" evidence="12">
    <location>
        <position position="291"/>
    </location>
    <ligand>
        <name>Zn(2+)</name>
        <dbReference type="ChEBI" id="CHEBI:29105"/>
        <note>catalytic</note>
    </ligand>
</feature>
<feature type="domain" description="Peptidase M1 membrane alanine aminopeptidase" evidence="15">
    <location>
        <begin position="216"/>
        <end position="433"/>
    </location>
</feature>
<dbReference type="GO" id="GO:0006508">
    <property type="term" value="P:proteolysis"/>
    <property type="evidence" value="ECO:0007669"/>
    <property type="project" value="UniProtKB-KW"/>
</dbReference>
<dbReference type="GO" id="GO:0016285">
    <property type="term" value="F:alanyl aminopeptidase activity"/>
    <property type="evidence" value="ECO:0007669"/>
    <property type="project" value="UniProtKB-EC"/>
</dbReference>
<evidence type="ECO:0000256" key="3">
    <source>
        <dbReference type="ARBA" id="ARBA00011245"/>
    </source>
</evidence>
<evidence type="ECO:0000256" key="10">
    <source>
        <dbReference type="ARBA" id="ARBA00057504"/>
    </source>
</evidence>